<dbReference type="OrthoDB" id="1919845at2759"/>
<dbReference type="InterPro" id="IPR043502">
    <property type="entry name" value="DNA/RNA_pol_sf"/>
</dbReference>
<dbReference type="PANTHER" id="PTHR11439">
    <property type="entry name" value="GAG-POL-RELATED RETROTRANSPOSON"/>
    <property type="match status" value="1"/>
</dbReference>
<dbReference type="EMBL" id="LR746274">
    <property type="protein sequence ID" value="CAA7404778.1"/>
    <property type="molecule type" value="Genomic_DNA"/>
</dbReference>
<dbReference type="Proteomes" id="UP000663760">
    <property type="component" value="Chromosome 11"/>
</dbReference>
<reference evidence="2" key="1">
    <citation type="submission" date="2020-02" db="EMBL/GenBank/DDBJ databases">
        <authorList>
            <person name="Scholz U."/>
            <person name="Mascher M."/>
            <person name="Fiebig A."/>
        </authorList>
    </citation>
    <scope>NUCLEOTIDE SEQUENCE</scope>
</reference>
<sequence>MVTLPKNKRIVGCRWVYTVKYNSDGSLERYKAKLVAKGYTQPYDIDYVETFALLAKLDTVKILIALAINLELELNQYDVKNAFLHGEIKEEIYMEPPPYYYSTLLDMKNLRYNHRNRDHTLFLKHSRSRGVTLLLVYVDDIIISENDKDELKALSQQLSNQFEIKSLEKLKYFLQIKAAYSEKGIFFSQQKYVLDLLKETWKIECKPINTPIDPNSTLGLVGQFIYLHHTRPDIAFAVGIISQFIHDPREPHLQAVHKILSYLKGTTGQGILFQKA</sequence>
<dbReference type="Pfam" id="PF07727">
    <property type="entry name" value="RVT_2"/>
    <property type="match status" value="2"/>
</dbReference>
<dbReference type="AlphaFoldDB" id="A0A7I8L648"/>
<evidence type="ECO:0000313" key="2">
    <source>
        <dbReference type="EMBL" id="CAA7404778.1"/>
    </source>
</evidence>
<dbReference type="InterPro" id="IPR013103">
    <property type="entry name" value="RVT_2"/>
</dbReference>
<keyword evidence="3" id="KW-1185">Reference proteome</keyword>
<proteinExistence type="predicted"/>
<evidence type="ECO:0000313" key="3">
    <source>
        <dbReference type="Proteomes" id="UP000663760"/>
    </source>
</evidence>
<feature type="domain" description="Reverse transcriptase Ty1/copia-type" evidence="1">
    <location>
        <begin position="1"/>
        <end position="99"/>
    </location>
</feature>
<organism evidence="2 3">
    <name type="scientific">Spirodela intermedia</name>
    <name type="common">Intermediate duckweed</name>
    <dbReference type="NCBI Taxonomy" id="51605"/>
    <lineage>
        <taxon>Eukaryota</taxon>
        <taxon>Viridiplantae</taxon>
        <taxon>Streptophyta</taxon>
        <taxon>Embryophyta</taxon>
        <taxon>Tracheophyta</taxon>
        <taxon>Spermatophyta</taxon>
        <taxon>Magnoliopsida</taxon>
        <taxon>Liliopsida</taxon>
        <taxon>Araceae</taxon>
        <taxon>Lemnoideae</taxon>
        <taxon>Spirodela</taxon>
    </lineage>
</organism>
<protein>
    <recommendedName>
        <fullName evidence="1">Reverse transcriptase Ty1/copia-type domain-containing protein</fullName>
    </recommendedName>
</protein>
<dbReference type="SUPFAM" id="SSF56672">
    <property type="entry name" value="DNA/RNA polymerases"/>
    <property type="match status" value="1"/>
</dbReference>
<feature type="domain" description="Reverse transcriptase Ty1/copia-type" evidence="1">
    <location>
        <begin position="107"/>
        <end position="212"/>
    </location>
</feature>
<gene>
    <name evidence="2" type="ORF">SI8410_11015456</name>
</gene>
<accession>A0A7I8L648</accession>
<name>A0A7I8L648_SPIIN</name>
<dbReference type="PANTHER" id="PTHR11439:SF470">
    <property type="entry name" value="CYSTEINE-RICH RLK (RECEPTOR-LIKE PROTEIN KINASE) 8"/>
    <property type="match status" value="1"/>
</dbReference>
<evidence type="ECO:0000259" key="1">
    <source>
        <dbReference type="Pfam" id="PF07727"/>
    </source>
</evidence>